<keyword evidence="3" id="KW-0378">Hydrolase</keyword>
<dbReference type="Pfam" id="PF03009">
    <property type="entry name" value="GDPD"/>
    <property type="match status" value="1"/>
</dbReference>
<dbReference type="PANTHER" id="PTHR46211">
    <property type="entry name" value="GLYCEROPHOSPHORYL DIESTER PHOSPHODIESTERASE"/>
    <property type="match status" value="1"/>
</dbReference>
<evidence type="ECO:0000313" key="5">
    <source>
        <dbReference type="Proteomes" id="UP000185598"/>
    </source>
</evidence>
<evidence type="ECO:0000259" key="2">
    <source>
        <dbReference type="PROSITE" id="PS51704"/>
    </source>
</evidence>
<sequence length="267" mass="29564">MNPLRMTPQTMRLAGHRGHSEGAPENTYAAFRAAREFAGLGVTCETDLRVTSDGELVLIHDETVDRTTNGHGLIRNMSYSEIANLSAGRWFGEEFAEERVPRLRDALQFAREHGIIYQLELKTYGQDEVFFPKLRALIDELGCADLLQFSSFDFVQLRALKKAIPDVPTVGLSHSRLIDPAAIAIEANVDAINLEIHHFPSGEAKQLHEGGIATFLHVPPPSKLKNLKNYGVDIEADVIGWIRDGQLDQLISNDVSQVARLKAEANG</sequence>
<dbReference type="GO" id="GO:0008889">
    <property type="term" value="F:glycerophosphodiester phosphodiesterase activity"/>
    <property type="evidence" value="ECO:0007669"/>
    <property type="project" value="UniProtKB-EC"/>
</dbReference>
<name>A0A1Q8ZYW8_9HYPH</name>
<evidence type="ECO:0000313" key="4">
    <source>
        <dbReference type="EMBL" id="OLP47128.1"/>
    </source>
</evidence>
<dbReference type="InterPro" id="IPR030395">
    <property type="entry name" value="GP_PDE_dom"/>
</dbReference>
<dbReference type="Gene3D" id="3.20.20.190">
    <property type="entry name" value="Phosphatidylinositol (PI) phosphodiesterase"/>
    <property type="match status" value="1"/>
</dbReference>
<dbReference type="PANTHER" id="PTHR46211:SF14">
    <property type="entry name" value="GLYCEROPHOSPHODIESTER PHOSPHODIESTERASE"/>
    <property type="match status" value="1"/>
</dbReference>
<organism evidence="4 5">
    <name type="scientific">Allorhizobium taibaishanense</name>
    <dbReference type="NCBI Taxonomy" id="887144"/>
    <lineage>
        <taxon>Bacteria</taxon>
        <taxon>Pseudomonadati</taxon>
        <taxon>Pseudomonadota</taxon>
        <taxon>Alphaproteobacteria</taxon>
        <taxon>Hyphomicrobiales</taxon>
        <taxon>Rhizobiaceae</taxon>
        <taxon>Rhizobium/Agrobacterium group</taxon>
        <taxon>Allorhizobium</taxon>
    </lineage>
</organism>
<reference evidence="4 5" key="1">
    <citation type="submission" date="2016-09" db="EMBL/GenBank/DDBJ databases">
        <title>Rhizobium oryziradicis sp. nov., isolated from the root of rice.</title>
        <authorList>
            <person name="Zhao J."/>
            <person name="Zhang X."/>
        </authorList>
    </citation>
    <scope>NUCLEOTIDE SEQUENCE [LARGE SCALE GENOMIC DNA]</scope>
    <source>
        <strain evidence="4 5">14971</strain>
    </source>
</reference>
<feature type="domain" description="GP-PDE" evidence="2">
    <location>
        <begin position="11"/>
        <end position="262"/>
    </location>
</feature>
<reference evidence="3 6" key="2">
    <citation type="submission" date="2020-08" db="EMBL/GenBank/DDBJ databases">
        <title>Genomic Encyclopedia of Type Strains, Phase IV (KMG-IV): sequencing the most valuable type-strain genomes for metagenomic binning, comparative biology and taxonomic classification.</title>
        <authorList>
            <person name="Goeker M."/>
        </authorList>
    </citation>
    <scope>NUCLEOTIDE SEQUENCE [LARGE SCALE GENOMIC DNA]</scope>
    <source>
        <strain evidence="3 6">DSM 100021</strain>
    </source>
</reference>
<gene>
    <name evidence="4" type="ORF">BJF91_10555</name>
    <name evidence="3" type="ORF">GGQ71_002406</name>
</gene>
<dbReference type="OrthoDB" id="1854250at2"/>
<evidence type="ECO:0000313" key="3">
    <source>
        <dbReference type="EMBL" id="MBB4008126.1"/>
    </source>
</evidence>
<feature type="region of interest" description="Disordered" evidence="1">
    <location>
        <begin position="1"/>
        <end position="22"/>
    </location>
</feature>
<keyword evidence="5" id="KW-1185">Reference proteome</keyword>
<dbReference type="Proteomes" id="UP000544107">
    <property type="component" value="Unassembled WGS sequence"/>
</dbReference>
<evidence type="ECO:0000256" key="1">
    <source>
        <dbReference type="SAM" id="MobiDB-lite"/>
    </source>
</evidence>
<dbReference type="GO" id="GO:0006629">
    <property type="term" value="P:lipid metabolic process"/>
    <property type="evidence" value="ECO:0007669"/>
    <property type="project" value="InterPro"/>
</dbReference>
<dbReference type="RefSeq" id="WP_075617125.1">
    <property type="nucleotide sequence ID" value="NZ_JACIED010000003.1"/>
</dbReference>
<dbReference type="EC" id="3.1.4.46" evidence="3"/>
<dbReference type="EMBL" id="MKIN01000028">
    <property type="protein sequence ID" value="OLP47128.1"/>
    <property type="molecule type" value="Genomic_DNA"/>
</dbReference>
<dbReference type="AlphaFoldDB" id="A0A1Q8ZYW8"/>
<dbReference type="EMBL" id="JACIED010000003">
    <property type="protein sequence ID" value="MBB4008126.1"/>
    <property type="molecule type" value="Genomic_DNA"/>
</dbReference>
<dbReference type="PROSITE" id="PS51704">
    <property type="entry name" value="GP_PDE"/>
    <property type="match status" value="1"/>
</dbReference>
<comment type="caution">
    <text evidence="4">The sequence shown here is derived from an EMBL/GenBank/DDBJ whole genome shotgun (WGS) entry which is preliminary data.</text>
</comment>
<evidence type="ECO:0000313" key="6">
    <source>
        <dbReference type="Proteomes" id="UP000544107"/>
    </source>
</evidence>
<dbReference type="InterPro" id="IPR017946">
    <property type="entry name" value="PLC-like_Pdiesterase_TIM-brl"/>
</dbReference>
<protein>
    <submittedName>
        <fullName evidence="3 4">Phosphodiesterase</fullName>
        <ecNumber evidence="3">3.1.4.46</ecNumber>
    </submittedName>
</protein>
<dbReference type="SUPFAM" id="SSF51695">
    <property type="entry name" value="PLC-like phosphodiesterases"/>
    <property type="match status" value="1"/>
</dbReference>
<accession>A0A1Q8ZYW8</accession>
<dbReference type="Proteomes" id="UP000185598">
    <property type="component" value="Unassembled WGS sequence"/>
</dbReference>
<dbReference type="STRING" id="887144.BJF91_10555"/>
<proteinExistence type="predicted"/>